<feature type="transmembrane region" description="Helical" evidence="5">
    <location>
        <begin position="35"/>
        <end position="55"/>
    </location>
</feature>
<feature type="transmembrane region" description="Helical" evidence="5">
    <location>
        <begin position="301"/>
        <end position="322"/>
    </location>
</feature>
<gene>
    <name evidence="5 8" type="primary">nuoN</name>
    <name evidence="8" type="ORF">AVENP_0458</name>
</gene>
<organism evidence="8 9">
    <name type="scientific">Arcobacter venerupis</name>
    <dbReference type="NCBI Taxonomy" id="1054033"/>
    <lineage>
        <taxon>Bacteria</taxon>
        <taxon>Pseudomonadati</taxon>
        <taxon>Campylobacterota</taxon>
        <taxon>Epsilonproteobacteria</taxon>
        <taxon>Campylobacterales</taxon>
        <taxon>Arcobacteraceae</taxon>
        <taxon>Arcobacter</taxon>
    </lineage>
</organism>
<keyword evidence="5" id="KW-0874">Quinone</keyword>
<dbReference type="EMBL" id="CP053840">
    <property type="protein sequence ID" value="QKF66032.1"/>
    <property type="molecule type" value="Genomic_DNA"/>
</dbReference>
<comment type="subunit">
    <text evidence="5">NDH-1 is composed of 14 different subunits. Subunits NuoA, H, J, K, L, M, N constitute the membrane sector of the complex.</text>
</comment>
<dbReference type="GO" id="GO:0012505">
    <property type="term" value="C:endomembrane system"/>
    <property type="evidence" value="ECO:0007669"/>
    <property type="project" value="UniProtKB-SubCell"/>
</dbReference>
<feature type="transmembrane region" description="Helical" evidence="5">
    <location>
        <begin position="204"/>
        <end position="227"/>
    </location>
</feature>
<dbReference type="Pfam" id="PF00361">
    <property type="entry name" value="Proton_antipo_M"/>
    <property type="match status" value="1"/>
</dbReference>
<dbReference type="InterPro" id="IPR010096">
    <property type="entry name" value="NADH-Q_OxRdtase_suN/2"/>
</dbReference>
<evidence type="ECO:0000256" key="1">
    <source>
        <dbReference type="ARBA" id="ARBA00004127"/>
    </source>
</evidence>
<sequence length="506" mass="56556">MSQIIYLLPELIILTGALVLMFMSMYEKFVVKDFIIVSSFFLIIALGFTLCNVNNSFSVQPYMSLLNNVLTFDTFSNFFNILLISSTLLTLLIGEHYFQHRSYFKGEFFSILLFALFGMMILAHANELVTAYVALEIASFSVYIMVGYNSDDSKRVEAIFKYLVLGSFIGAFYLLGVVLIYGATQSTNLANISAFIGTASSDDMILVYIGLTLILFTFLFKIAAFPFQSWVLDVYRGAPMVITAYMASTFKIAIFSFFLRTILNYISPIIDFWDGILTVIIVLTLIFGTWLAITQKIVKRMLTASSIVHTGYLLLAFIALSYKDGYIINIDAAYATMFYLIAYLLSALGAFGLASHIISETNVKVTYDDFKGLAKERPFLAAMMTIFLFSLAGIPSTIGFIGKLYVFTEAINAGYTILTIIAIFATIVSIYYYFKLIAVMYFYPPKVECISVEFNDKRVSTYAIAFVAILTVLGGIGSAIVFFIPAMNIDQIINLTQLAVQSLFIK</sequence>
<feature type="transmembrane region" description="Helical" evidence="5">
    <location>
        <begin position="131"/>
        <end position="150"/>
    </location>
</feature>
<reference evidence="8 9" key="1">
    <citation type="submission" date="2020-05" db="EMBL/GenBank/DDBJ databases">
        <title>Complete genome sequencing of Campylobacter and Arcobacter type strains.</title>
        <authorList>
            <person name="Miller W.G."/>
            <person name="Yee E."/>
        </authorList>
    </citation>
    <scope>NUCLEOTIDE SEQUENCE [LARGE SCALE GENOMIC DNA]</scope>
    <source>
        <strain evidence="8 9">LMG 26156</strain>
    </source>
</reference>
<comment type="subcellular location">
    <subcellularLocation>
        <location evidence="5">Cell membrane</location>
        <topology evidence="5">Multi-pass membrane protein</topology>
    </subcellularLocation>
    <subcellularLocation>
        <location evidence="1">Endomembrane system</location>
        <topology evidence="1">Multi-pass membrane protein</topology>
    </subcellularLocation>
    <subcellularLocation>
        <location evidence="6">Membrane</location>
        <topology evidence="6">Multi-pass membrane protein</topology>
    </subcellularLocation>
</comment>
<keyword evidence="4 5" id="KW-0472">Membrane</keyword>
<dbReference type="KEGG" id="avp:AVENP_0458"/>
<dbReference type="GO" id="GO:0042773">
    <property type="term" value="P:ATP synthesis coupled electron transport"/>
    <property type="evidence" value="ECO:0007669"/>
    <property type="project" value="InterPro"/>
</dbReference>
<feature type="transmembrane region" description="Helical" evidence="5">
    <location>
        <begin position="413"/>
        <end position="434"/>
    </location>
</feature>
<dbReference type="EC" id="7.1.1.-" evidence="5"/>
<dbReference type="GO" id="GO:0048038">
    <property type="term" value="F:quinone binding"/>
    <property type="evidence" value="ECO:0007669"/>
    <property type="project" value="UniProtKB-KW"/>
</dbReference>
<keyword evidence="5" id="KW-0830">Ubiquinone</keyword>
<evidence type="ECO:0000313" key="9">
    <source>
        <dbReference type="Proteomes" id="UP000503482"/>
    </source>
</evidence>
<evidence type="ECO:0000256" key="2">
    <source>
        <dbReference type="ARBA" id="ARBA00022692"/>
    </source>
</evidence>
<feature type="transmembrane region" description="Helical" evidence="5">
    <location>
        <begin position="379"/>
        <end position="401"/>
    </location>
</feature>
<evidence type="ECO:0000313" key="8">
    <source>
        <dbReference type="EMBL" id="QKF66032.1"/>
    </source>
</evidence>
<keyword evidence="5" id="KW-1003">Cell membrane</keyword>
<dbReference type="RefSeq" id="WP_128357810.1">
    <property type="nucleotide sequence ID" value="NZ_CP053840.1"/>
</dbReference>
<keyword evidence="5" id="KW-0813">Transport</keyword>
<feature type="transmembrane region" description="Helical" evidence="5">
    <location>
        <begin position="162"/>
        <end position="184"/>
    </location>
</feature>
<feature type="transmembrane region" description="Helical" evidence="5">
    <location>
        <begin position="275"/>
        <end position="294"/>
    </location>
</feature>
<comment type="catalytic activity">
    <reaction evidence="5">
        <text>a quinone + NADH + 5 H(+)(in) = a quinol + NAD(+) + 4 H(+)(out)</text>
        <dbReference type="Rhea" id="RHEA:57888"/>
        <dbReference type="ChEBI" id="CHEBI:15378"/>
        <dbReference type="ChEBI" id="CHEBI:24646"/>
        <dbReference type="ChEBI" id="CHEBI:57540"/>
        <dbReference type="ChEBI" id="CHEBI:57945"/>
        <dbReference type="ChEBI" id="CHEBI:132124"/>
    </reaction>
</comment>
<proteinExistence type="inferred from homology"/>
<evidence type="ECO:0000256" key="6">
    <source>
        <dbReference type="RuleBase" id="RU000320"/>
    </source>
</evidence>
<feature type="transmembrane region" description="Helical" evidence="5">
    <location>
        <begin position="334"/>
        <end position="358"/>
    </location>
</feature>
<evidence type="ECO:0000259" key="7">
    <source>
        <dbReference type="Pfam" id="PF00361"/>
    </source>
</evidence>
<dbReference type="Proteomes" id="UP000503482">
    <property type="component" value="Chromosome"/>
</dbReference>
<protein>
    <recommendedName>
        <fullName evidence="5">NADH-quinone oxidoreductase subunit N</fullName>
        <ecNumber evidence="5">7.1.1.-</ecNumber>
    </recommendedName>
    <alternativeName>
        <fullName evidence="5">NADH dehydrogenase I subunit N</fullName>
    </alternativeName>
    <alternativeName>
        <fullName evidence="5">NDH-1 subunit N</fullName>
    </alternativeName>
</protein>
<dbReference type="InterPro" id="IPR001750">
    <property type="entry name" value="ND/Mrp_TM"/>
</dbReference>
<feature type="transmembrane region" description="Helical" evidence="5">
    <location>
        <begin position="75"/>
        <end position="94"/>
    </location>
</feature>
<dbReference type="GO" id="GO:0005886">
    <property type="term" value="C:plasma membrane"/>
    <property type="evidence" value="ECO:0007669"/>
    <property type="project" value="UniProtKB-SubCell"/>
</dbReference>
<dbReference type="GO" id="GO:0008137">
    <property type="term" value="F:NADH dehydrogenase (ubiquinone) activity"/>
    <property type="evidence" value="ECO:0007669"/>
    <property type="project" value="InterPro"/>
</dbReference>
<dbReference type="GO" id="GO:0050136">
    <property type="term" value="F:NADH dehydrogenase (quinone) (non-electrogenic) activity"/>
    <property type="evidence" value="ECO:0007669"/>
    <property type="project" value="UniProtKB-UniRule"/>
</dbReference>
<feature type="domain" description="NADH:quinone oxidoreductase/Mrp antiporter transmembrane" evidence="7">
    <location>
        <begin position="125"/>
        <end position="427"/>
    </location>
</feature>
<feature type="transmembrane region" description="Helical" evidence="5">
    <location>
        <begin position="6"/>
        <end position="23"/>
    </location>
</feature>
<accession>A0AAE7B922</accession>
<dbReference type="PANTHER" id="PTHR22773">
    <property type="entry name" value="NADH DEHYDROGENASE"/>
    <property type="match status" value="1"/>
</dbReference>
<keyword evidence="5" id="KW-1278">Translocase</keyword>
<dbReference type="AlphaFoldDB" id="A0AAE7B922"/>
<keyword evidence="5" id="KW-0520">NAD</keyword>
<keyword evidence="3 5" id="KW-1133">Transmembrane helix</keyword>
<evidence type="ECO:0000256" key="3">
    <source>
        <dbReference type="ARBA" id="ARBA00022989"/>
    </source>
</evidence>
<keyword evidence="2 5" id="KW-0812">Transmembrane</keyword>
<dbReference type="HAMAP" id="MF_00445">
    <property type="entry name" value="NDH1_NuoN_1"/>
    <property type="match status" value="1"/>
</dbReference>
<dbReference type="NCBIfam" id="TIGR01770">
    <property type="entry name" value="NDH_I_N"/>
    <property type="match status" value="1"/>
</dbReference>
<evidence type="ECO:0000256" key="5">
    <source>
        <dbReference type="HAMAP-Rule" id="MF_00445"/>
    </source>
</evidence>
<evidence type="ECO:0000256" key="4">
    <source>
        <dbReference type="ARBA" id="ARBA00023136"/>
    </source>
</evidence>
<feature type="transmembrane region" description="Helical" evidence="5">
    <location>
        <begin position="106"/>
        <end position="125"/>
    </location>
</feature>
<comment type="similarity">
    <text evidence="5">Belongs to the complex I subunit 2 family.</text>
</comment>
<feature type="transmembrane region" description="Helical" evidence="5">
    <location>
        <begin position="462"/>
        <end position="484"/>
    </location>
</feature>
<comment type="function">
    <text evidence="5">NDH-1 shuttles electrons from NADH, via FMN and iron-sulfur (Fe-S) centers, to quinones in the respiratory chain. The immediate electron acceptor for the enzyme in this species is believed to be ubiquinone. Couples the redox reaction to proton translocation (for every two electrons transferred, four hydrogen ions are translocated across the cytoplasmic membrane), and thus conserves the redox energy in a proton gradient.</text>
</comment>
<keyword evidence="9" id="KW-1185">Reference proteome</keyword>
<feature type="transmembrane region" description="Helical" evidence="5">
    <location>
        <begin position="239"/>
        <end position="263"/>
    </location>
</feature>
<name>A0AAE7B922_9BACT</name>